<accession>A0A3D9HXM4</accession>
<dbReference type="Gene3D" id="3.30.230.20">
    <property type="entry name" value="lpxc deacetylase, domain 1"/>
    <property type="match status" value="1"/>
</dbReference>
<comment type="catalytic activity">
    <reaction evidence="11 12">
        <text>a UDP-3-O-[(3R)-3-hydroxyacyl]-N-acetyl-alpha-D-glucosamine + H2O = a UDP-3-O-[(3R)-3-hydroxyacyl]-alpha-D-glucosamine + acetate</text>
        <dbReference type="Rhea" id="RHEA:67816"/>
        <dbReference type="ChEBI" id="CHEBI:15377"/>
        <dbReference type="ChEBI" id="CHEBI:30089"/>
        <dbReference type="ChEBI" id="CHEBI:137740"/>
        <dbReference type="ChEBI" id="CHEBI:173225"/>
        <dbReference type="EC" id="3.5.1.108"/>
    </reaction>
</comment>
<comment type="pathway">
    <text evidence="3 12">Glycolipid biosynthesis; lipid IV(A) biosynthesis; lipid IV(A) from (3R)-3-hydroxytetradecanoyl-[acyl-carrier-protein] and UDP-N-acetyl-alpha-D-glucosamine: step 2/6.</text>
</comment>
<dbReference type="AlphaFoldDB" id="A0A3D9HXM4"/>
<evidence type="ECO:0000256" key="4">
    <source>
        <dbReference type="ARBA" id="ARBA00012745"/>
    </source>
</evidence>
<organism evidence="13 14">
    <name type="scientific">Aestuariispira insulae</name>
    <dbReference type="NCBI Taxonomy" id="1461337"/>
    <lineage>
        <taxon>Bacteria</taxon>
        <taxon>Pseudomonadati</taxon>
        <taxon>Pseudomonadota</taxon>
        <taxon>Alphaproteobacteria</taxon>
        <taxon>Rhodospirillales</taxon>
        <taxon>Kiloniellaceae</taxon>
        <taxon>Aestuariispira</taxon>
    </lineage>
</organism>
<name>A0A3D9HXM4_9PROT</name>
<evidence type="ECO:0000256" key="8">
    <source>
        <dbReference type="ARBA" id="ARBA00022801"/>
    </source>
</evidence>
<sequence>MLDSISGSGQFSEAMQADDALPVLNQRTLKNTIHCNGVGLHSGKNVSLALIPAAPNSGITFHRTDVEGDKGIISARFDNVTDTRLCTKISNEHDVSVGTIEHLMAALAGCGIDNLVIELNGPEVPVMDGSSEPFVFLIECAGIEDQNAPRMAVAVKREVSVDVNGATATLSPAIDFTIAMSIDFDSKVIGRQELFLEVSSDNFRHEISRARTFGFMHEVEALQKMGLAQGASLDNAVGISGDKVLNDEGLRYDDEAVRHKVLDCIGDLALAGAPLAGHYRGCRAGHAINNALLRELFSNDENWELVEVAKLQKMPEFGIAASA</sequence>
<dbReference type="GO" id="GO:0009245">
    <property type="term" value="P:lipid A biosynthetic process"/>
    <property type="evidence" value="ECO:0007669"/>
    <property type="project" value="UniProtKB-UniRule"/>
</dbReference>
<keyword evidence="14" id="KW-1185">Reference proteome</keyword>
<comment type="function">
    <text evidence="2 12">Catalyzes the hydrolysis of UDP-3-O-myristoyl-N-acetylglucosamine to form UDP-3-O-myristoylglucosamine and acetate, the committed step in lipid A biosynthesis.</text>
</comment>
<evidence type="ECO:0000313" key="14">
    <source>
        <dbReference type="Proteomes" id="UP000256845"/>
    </source>
</evidence>
<reference evidence="13 14" key="1">
    <citation type="submission" date="2018-07" db="EMBL/GenBank/DDBJ databases">
        <title>Genomic Encyclopedia of Type Strains, Phase III (KMG-III): the genomes of soil and plant-associated and newly described type strains.</title>
        <authorList>
            <person name="Whitman W."/>
        </authorList>
    </citation>
    <scope>NUCLEOTIDE SEQUENCE [LARGE SCALE GENOMIC DNA]</scope>
    <source>
        <strain evidence="13 14">CECT 8488</strain>
    </source>
</reference>
<keyword evidence="9 12" id="KW-0862">Zinc</keyword>
<keyword evidence="6 12" id="KW-0441">Lipid A biosynthesis</keyword>
<dbReference type="SUPFAM" id="SSF54211">
    <property type="entry name" value="Ribosomal protein S5 domain 2-like"/>
    <property type="match status" value="2"/>
</dbReference>
<evidence type="ECO:0000256" key="1">
    <source>
        <dbReference type="ARBA" id="ARBA00001947"/>
    </source>
</evidence>
<comment type="similarity">
    <text evidence="12">Belongs to the LpxC family.</text>
</comment>
<keyword evidence="10 12" id="KW-0443">Lipid metabolism</keyword>
<dbReference type="Pfam" id="PF03331">
    <property type="entry name" value="LpxC"/>
    <property type="match status" value="1"/>
</dbReference>
<dbReference type="HAMAP" id="MF_00388">
    <property type="entry name" value="LpxC"/>
    <property type="match status" value="1"/>
</dbReference>
<evidence type="ECO:0000256" key="9">
    <source>
        <dbReference type="ARBA" id="ARBA00022833"/>
    </source>
</evidence>
<evidence type="ECO:0000256" key="2">
    <source>
        <dbReference type="ARBA" id="ARBA00002923"/>
    </source>
</evidence>
<evidence type="ECO:0000256" key="6">
    <source>
        <dbReference type="ARBA" id="ARBA00022556"/>
    </source>
</evidence>
<comment type="caution">
    <text evidence="13">The sequence shown here is derived from an EMBL/GenBank/DDBJ whole genome shotgun (WGS) entry which is preliminary data.</text>
</comment>
<dbReference type="EMBL" id="QRDW01000001">
    <property type="protein sequence ID" value="RED54121.1"/>
    <property type="molecule type" value="Genomic_DNA"/>
</dbReference>
<protein>
    <recommendedName>
        <fullName evidence="4 12">UDP-3-O-acyl-N-acetylglucosamine deacetylase</fullName>
        <shortName evidence="12">UDP-3-O-acyl-GlcNAc deacetylase</shortName>
        <ecNumber evidence="4 12">3.5.1.108</ecNumber>
    </recommendedName>
    <alternativeName>
        <fullName evidence="12">UDP-3-O-[R-3-hydroxymyristoyl]-N-acetylglucosamine deacetylase</fullName>
    </alternativeName>
</protein>
<dbReference type="Gene3D" id="3.30.1700.10">
    <property type="entry name" value="lpxc deacetylase, domain 2"/>
    <property type="match status" value="1"/>
</dbReference>
<dbReference type="Proteomes" id="UP000256845">
    <property type="component" value="Unassembled WGS sequence"/>
</dbReference>
<dbReference type="PANTHER" id="PTHR33694:SF1">
    <property type="entry name" value="UDP-3-O-ACYL-N-ACETYLGLUCOSAMINE DEACETYLASE 1, MITOCHONDRIAL-RELATED"/>
    <property type="match status" value="1"/>
</dbReference>
<comment type="cofactor">
    <cofactor evidence="1 12">
        <name>Zn(2+)</name>
        <dbReference type="ChEBI" id="CHEBI:29105"/>
    </cofactor>
</comment>
<evidence type="ECO:0000256" key="11">
    <source>
        <dbReference type="ARBA" id="ARBA00024535"/>
    </source>
</evidence>
<evidence type="ECO:0000256" key="3">
    <source>
        <dbReference type="ARBA" id="ARBA00005002"/>
    </source>
</evidence>
<keyword evidence="8 12" id="KW-0378">Hydrolase</keyword>
<evidence type="ECO:0000256" key="12">
    <source>
        <dbReference type="HAMAP-Rule" id="MF_00388"/>
    </source>
</evidence>
<dbReference type="GO" id="GO:0103117">
    <property type="term" value="F:UDP-3-O-acyl-N-acetylglucosamine deacetylase activity"/>
    <property type="evidence" value="ECO:0007669"/>
    <property type="project" value="UniProtKB-UniRule"/>
</dbReference>
<evidence type="ECO:0000313" key="13">
    <source>
        <dbReference type="EMBL" id="RED54121.1"/>
    </source>
</evidence>
<keyword evidence="5 12" id="KW-0444">Lipid biosynthesis</keyword>
<feature type="binding site" evidence="12">
    <location>
        <position position="259"/>
    </location>
    <ligand>
        <name>Zn(2+)</name>
        <dbReference type="ChEBI" id="CHEBI:29105"/>
    </ligand>
</feature>
<dbReference type="OrthoDB" id="9802746at2"/>
<dbReference type="GO" id="GO:0016020">
    <property type="term" value="C:membrane"/>
    <property type="evidence" value="ECO:0007669"/>
    <property type="project" value="GOC"/>
</dbReference>
<dbReference type="UniPathway" id="UPA00359">
    <property type="reaction ID" value="UER00478"/>
</dbReference>
<keyword evidence="7 12" id="KW-0479">Metal-binding</keyword>
<feature type="active site" description="Proton donor" evidence="12">
    <location>
        <position position="286"/>
    </location>
</feature>
<dbReference type="EC" id="3.5.1.108" evidence="4 12"/>
<gene>
    <name evidence="12" type="primary">lpxC</name>
    <name evidence="13" type="ORF">DFP90_101924</name>
</gene>
<dbReference type="InterPro" id="IPR015870">
    <property type="entry name" value="UDP-acyl_N-AcGlcN_deAcase_N"/>
</dbReference>
<evidence type="ECO:0000256" key="5">
    <source>
        <dbReference type="ARBA" id="ARBA00022516"/>
    </source>
</evidence>
<feature type="binding site" evidence="12">
    <location>
        <position position="263"/>
    </location>
    <ligand>
        <name>Zn(2+)</name>
        <dbReference type="ChEBI" id="CHEBI:29105"/>
    </ligand>
</feature>
<evidence type="ECO:0000256" key="7">
    <source>
        <dbReference type="ARBA" id="ARBA00022723"/>
    </source>
</evidence>
<dbReference type="InterPro" id="IPR020568">
    <property type="entry name" value="Ribosomal_Su5_D2-typ_SF"/>
</dbReference>
<feature type="binding site" evidence="12">
    <location>
        <position position="102"/>
    </location>
    <ligand>
        <name>Zn(2+)</name>
        <dbReference type="ChEBI" id="CHEBI:29105"/>
    </ligand>
</feature>
<evidence type="ECO:0000256" key="10">
    <source>
        <dbReference type="ARBA" id="ARBA00023098"/>
    </source>
</evidence>
<dbReference type="NCBIfam" id="TIGR00325">
    <property type="entry name" value="lpxC"/>
    <property type="match status" value="1"/>
</dbReference>
<dbReference type="RefSeq" id="WP_115935201.1">
    <property type="nucleotide sequence ID" value="NZ_QRDW01000001.1"/>
</dbReference>
<proteinExistence type="inferred from homology"/>
<dbReference type="GO" id="GO:0046872">
    <property type="term" value="F:metal ion binding"/>
    <property type="evidence" value="ECO:0007669"/>
    <property type="project" value="UniProtKB-KW"/>
</dbReference>
<dbReference type="InterPro" id="IPR011334">
    <property type="entry name" value="UDP-acyl_GlcNac_deAcase_C"/>
</dbReference>
<dbReference type="InterPro" id="IPR004463">
    <property type="entry name" value="UDP-acyl_GlcNac_deAcase"/>
</dbReference>
<dbReference type="PANTHER" id="PTHR33694">
    <property type="entry name" value="UDP-3-O-ACYL-N-ACETYLGLUCOSAMINE DEACETYLASE 1, MITOCHONDRIAL-RELATED"/>
    <property type="match status" value="1"/>
</dbReference>